<feature type="compositionally biased region" description="Basic and acidic residues" evidence="1">
    <location>
        <begin position="39"/>
        <end position="52"/>
    </location>
</feature>
<sequence length="124" mass="13826">MMNTDPYAELDRLVSEFSKSAVPPDLPDRRPSSKQFTDSSRRLRDYNSDRELQLEQIRRDRQQMKADFEAGKLDPAGVMRREVELNRAENAVMTKVAPLVAAGARMAGAAMAGAAASPPPRDRH</sequence>
<evidence type="ECO:0000256" key="1">
    <source>
        <dbReference type="SAM" id="MobiDB-lite"/>
    </source>
</evidence>
<dbReference type="AlphaFoldDB" id="W0DJY2"/>
<proteinExistence type="predicted"/>
<gene>
    <name evidence="2" type="ORF">THITH_01580</name>
</gene>
<accession>W0DJY2</accession>
<dbReference type="STRING" id="713585.THITH_01580"/>
<evidence type="ECO:0000313" key="2">
    <source>
        <dbReference type="EMBL" id="AHE97180.1"/>
    </source>
</evidence>
<dbReference type="KEGG" id="tti:THITH_01580"/>
<organism evidence="2 3">
    <name type="scientific">Thioalkalivibrio paradoxus ARh 1</name>
    <dbReference type="NCBI Taxonomy" id="713585"/>
    <lineage>
        <taxon>Bacteria</taxon>
        <taxon>Pseudomonadati</taxon>
        <taxon>Pseudomonadota</taxon>
        <taxon>Gammaproteobacteria</taxon>
        <taxon>Chromatiales</taxon>
        <taxon>Ectothiorhodospiraceae</taxon>
        <taxon>Thioalkalivibrio</taxon>
    </lineage>
</organism>
<evidence type="ECO:0000313" key="3">
    <source>
        <dbReference type="Proteomes" id="UP000005289"/>
    </source>
</evidence>
<dbReference type="HOGENOM" id="CLU_2002863_0_0_6"/>
<keyword evidence="3" id="KW-1185">Reference proteome</keyword>
<dbReference type="RefSeq" id="WP_006746278.1">
    <property type="nucleotide sequence ID" value="NZ_CP007029.1"/>
</dbReference>
<dbReference type="EMBL" id="CP007029">
    <property type="protein sequence ID" value="AHE97180.1"/>
    <property type="molecule type" value="Genomic_DNA"/>
</dbReference>
<reference evidence="2 3" key="1">
    <citation type="submission" date="2013-12" db="EMBL/GenBank/DDBJ databases">
        <authorList>
            <consortium name="DOE Joint Genome Institute"/>
            <person name="Muyzer G."/>
            <person name="Huntemann M."/>
            <person name="Han J."/>
            <person name="Chen A."/>
            <person name="Kyrpides N."/>
            <person name="Mavromatis K."/>
            <person name="Markowitz V."/>
            <person name="Palaniappan K."/>
            <person name="Ivanova N."/>
            <person name="Schaumberg A."/>
            <person name="Pati A."/>
            <person name="Liolios K."/>
            <person name="Nordberg H.P."/>
            <person name="Cantor M.N."/>
            <person name="Hua S.X."/>
            <person name="Woyke T."/>
        </authorList>
    </citation>
    <scope>NUCLEOTIDE SEQUENCE [LARGE SCALE GENOMIC DNA]</scope>
    <source>
        <strain evidence="2 3">ARh 1</strain>
    </source>
</reference>
<dbReference type="Proteomes" id="UP000005289">
    <property type="component" value="Chromosome"/>
</dbReference>
<dbReference type="OrthoDB" id="5788411at2"/>
<protein>
    <submittedName>
        <fullName evidence="2">Uncharacterized protein</fullName>
    </submittedName>
</protein>
<name>W0DJY2_9GAMM</name>
<feature type="region of interest" description="Disordered" evidence="1">
    <location>
        <begin position="18"/>
        <end position="52"/>
    </location>
</feature>